<name>A0AAD4NUA2_9PLEO</name>
<dbReference type="AlphaFoldDB" id="A0AAD4NUA2"/>
<dbReference type="Proteomes" id="UP001199106">
    <property type="component" value="Unassembled WGS sequence"/>
</dbReference>
<sequence>MPHTSLIFRTWFEDELNRWKGVWIGDNGNKPLYVRKAPCLDRKPSRAIAFASGLGHFNFVCNGDPAAANGHVLDLGWTNYHRTVQFVAYDLSNILEQGENVLGAHIGNGFYAGDQGDDHFFWPCYEDNTYVRYGNELCFFMDFHLFYDDGSRETITTGPDWRIRKSTTTLANIYSSETKDLRAYPAGWDAPGFQEDEQ</sequence>
<protein>
    <recommendedName>
        <fullName evidence="1">Bacterial alpha-L-rhamnosidase N-terminal domain-containing protein</fullName>
    </recommendedName>
</protein>
<feature type="domain" description="Bacterial alpha-L-rhamnosidase N-terminal" evidence="1">
    <location>
        <begin position="43"/>
        <end position="196"/>
    </location>
</feature>
<reference evidence="2" key="1">
    <citation type="submission" date="2021-07" db="EMBL/GenBank/DDBJ databases">
        <title>Genome Resource of American Ginseng Black Spot Pathogen Alternaria panax.</title>
        <authorList>
            <person name="Qiu C."/>
            <person name="Wang W."/>
            <person name="Liu Z."/>
        </authorList>
    </citation>
    <scope>NUCLEOTIDE SEQUENCE</scope>
    <source>
        <strain evidence="2">BNCC115425</strain>
    </source>
</reference>
<dbReference type="EMBL" id="JAANER010000001">
    <property type="protein sequence ID" value="KAG9196011.1"/>
    <property type="molecule type" value="Genomic_DNA"/>
</dbReference>
<dbReference type="InterPro" id="IPR013737">
    <property type="entry name" value="Bac_rhamnosid_N"/>
</dbReference>
<evidence type="ECO:0000313" key="3">
    <source>
        <dbReference type="Proteomes" id="UP001199106"/>
    </source>
</evidence>
<comment type="caution">
    <text evidence="2">The sequence shown here is derived from an EMBL/GenBank/DDBJ whole genome shotgun (WGS) entry which is preliminary data.</text>
</comment>
<gene>
    <name evidence="2" type="ORF">G6011_01132</name>
</gene>
<keyword evidence="3" id="KW-1185">Reference proteome</keyword>
<organism evidence="2 3">
    <name type="scientific">Alternaria panax</name>
    <dbReference type="NCBI Taxonomy" id="48097"/>
    <lineage>
        <taxon>Eukaryota</taxon>
        <taxon>Fungi</taxon>
        <taxon>Dikarya</taxon>
        <taxon>Ascomycota</taxon>
        <taxon>Pezizomycotina</taxon>
        <taxon>Dothideomycetes</taxon>
        <taxon>Pleosporomycetidae</taxon>
        <taxon>Pleosporales</taxon>
        <taxon>Pleosporineae</taxon>
        <taxon>Pleosporaceae</taxon>
        <taxon>Alternaria</taxon>
        <taxon>Alternaria sect. Panax</taxon>
    </lineage>
</organism>
<dbReference type="Pfam" id="PF08531">
    <property type="entry name" value="Bac_rhamnosid_N"/>
    <property type="match status" value="1"/>
</dbReference>
<dbReference type="InterPro" id="IPR016007">
    <property type="entry name" value="Alpha_rhamnosid"/>
</dbReference>
<evidence type="ECO:0000313" key="2">
    <source>
        <dbReference type="EMBL" id="KAG9196011.1"/>
    </source>
</evidence>
<dbReference type="Gene3D" id="2.60.120.260">
    <property type="entry name" value="Galactose-binding domain-like"/>
    <property type="match status" value="1"/>
</dbReference>
<dbReference type="PANTHER" id="PTHR33307:SF11">
    <property type="entry name" value="ALPHA-L-RHAMNOSIDASE"/>
    <property type="match status" value="1"/>
</dbReference>
<evidence type="ECO:0000259" key="1">
    <source>
        <dbReference type="Pfam" id="PF08531"/>
    </source>
</evidence>
<accession>A0AAD4NUA2</accession>
<proteinExistence type="predicted"/>
<dbReference type="PANTHER" id="PTHR33307">
    <property type="entry name" value="ALPHA-RHAMNOSIDASE (EUROFUNG)"/>
    <property type="match status" value="1"/>
</dbReference>